<proteinExistence type="predicted"/>
<evidence type="ECO:0000259" key="2">
    <source>
        <dbReference type="PROSITE" id="PS50829"/>
    </source>
</evidence>
<feature type="region of interest" description="Disordered" evidence="1">
    <location>
        <begin position="478"/>
        <end position="535"/>
    </location>
</feature>
<dbReference type="PANTHER" id="PTHR46851:SF11">
    <property type="entry name" value="GYF DOMAIN-CONTAINING PROTEIN"/>
    <property type="match status" value="1"/>
</dbReference>
<evidence type="ECO:0000256" key="1">
    <source>
        <dbReference type="SAM" id="MobiDB-lite"/>
    </source>
</evidence>
<dbReference type="SMART" id="SM00719">
    <property type="entry name" value="Plus3"/>
    <property type="match status" value="1"/>
</dbReference>
<evidence type="ECO:0000313" key="5">
    <source>
        <dbReference type="EMBL" id="KAK7314843.1"/>
    </source>
</evidence>
<comment type="caution">
    <text evidence="5">The sequence shown here is derived from an EMBL/GenBank/DDBJ whole genome shotgun (WGS) entry which is preliminary data.</text>
</comment>
<dbReference type="InterPro" id="IPR045894">
    <property type="entry name" value="At5g08430-like"/>
</dbReference>
<dbReference type="SUPFAM" id="SSF47592">
    <property type="entry name" value="SWIB/MDM2 domain"/>
    <property type="match status" value="1"/>
</dbReference>
<dbReference type="PROSITE" id="PS50829">
    <property type="entry name" value="GYF"/>
    <property type="match status" value="1"/>
</dbReference>
<accession>A0AAN9KDR7</accession>
<evidence type="ECO:0000259" key="4">
    <source>
        <dbReference type="PROSITE" id="PS51925"/>
    </source>
</evidence>
<dbReference type="EMBL" id="JAYMYQ010000008">
    <property type="protein sequence ID" value="KAK7314843.1"/>
    <property type="molecule type" value="Genomic_DNA"/>
</dbReference>
<dbReference type="Pfam" id="PF03126">
    <property type="entry name" value="Plus-3"/>
    <property type="match status" value="1"/>
</dbReference>
<dbReference type="InterPro" id="IPR003169">
    <property type="entry name" value="GYF"/>
</dbReference>
<dbReference type="Gene3D" id="1.10.245.10">
    <property type="entry name" value="SWIB/MDM2 domain"/>
    <property type="match status" value="1"/>
</dbReference>
<organism evidence="5 6">
    <name type="scientific">Canavalia gladiata</name>
    <name type="common">Sword bean</name>
    <name type="synonym">Dolichos gladiatus</name>
    <dbReference type="NCBI Taxonomy" id="3824"/>
    <lineage>
        <taxon>Eukaryota</taxon>
        <taxon>Viridiplantae</taxon>
        <taxon>Streptophyta</taxon>
        <taxon>Embryophyta</taxon>
        <taxon>Tracheophyta</taxon>
        <taxon>Spermatophyta</taxon>
        <taxon>Magnoliopsida</taxon>
        <taxon>eudicotyledons</taxon>
        <taxon>Gunneridae</taxon>
        <taxon>Pentapetalae</taxon>
        <taxon>rosids</taxon>
        <taxon>fabids</taxon>
        <taxon>Fabales</taxon>
        <taxon>Fabaceae</taxon>
        <taxon>Papilionoideae</taxon>
        <taxon>50 kb inversion clade</taxon>
        <taxon>NPAAA clade</taxon>
        <taxon>indigoferoid/millettioid clade</taxon>
        <taxon>Phaseoleae</taxon>
        <taxon>Canavalia</taxon>
    </lineage>
</organism>
<dbReference type="InterPro" id="IPR035445">
    <property type="entry name" value="GYF-like_dom_sf"/>
</dbReference>
<dbReference type="InterPro" id="IPR036885">
    <property type="entry name" value="SWIB_MDM2_dom_sf"/>
</dbReference>
<dbReference type="Proteomes" id="UP001367508">
    <property type="component" value="Unassembled WGS sequence"/>
</dbReference>
<dbReference type="GO" id="GO:0003677">
    <property type="term" value="F:DNA binding"/>
    <property type="evidence" value="ECO:0007669"/>
    <property type="project" value="InterPro"/>
</dbReference>
<dbReference type="Gene3D" id="3.90.70.200">
    <property type="entry name" value="Plus-3 domain"/>
    <property type="match status" value="1"/>
</dbReference>
<evidence type="ECO:0000259" key="3">
    <source>
        <dbReference type="PROSITE" id="PS51360"/>
    </source>
</evidence>
<dbReference type="PANTHER" id="PTHR46851">
    <property type="entry name" value="OS01G0884500 PROTEIN"/>
    <property type="match status" value="1"/>
</dbReference>
<feature type="domain" description="GYF" evidence="2">
    <location>
        <begin position="544"/>
        <end position="588"/>
    </location>
</feature>
<dbReference type="SUPFAM" id="SSF55277">
    <property type="entry name" value="GYF domain"/>
    <property type="match status" value="1"/>
</dbReference>
<reference evidence="5 6" key="1">
    <citation type="submission" date="2024-01" db="EMBL/GenBank/DDBJ databases">
        <title>The genomes of 5 underutilized Papilionoideae crops provide insights into root nodulation and disease resistanc.</title>
        <authorList>
            <person name="Jiang F."/>
        </authorList>
    </citation>
    <scope>NUCLEOTIDE SEQUENCE [LARGE SCALE GENOMIC DNA]</scope>
    <source>
        <strain evidence="5">LVBAO_FW01</strain>
        <tissue evidence="5">Leaves</tissue>
    </source>
</reference>
<protein>
    <submittedName>
        <fullName evidence="5">Uncharacterized protein</fullName>
    </submittedName>
</protein>
<feature type="domain" description="Plus3" evidence="3">
    <location>
        <begin position="167"/>
        <end position="292"/>
    </location>
</feature>
<evidence type="ECO:0000313" key="6">
    <source>
        <dbReference type="Proteomes" id="UP001367508"/>
    </source>
</evidence>
<dbReference type="SMART" id="SM00444">
    <property type="entry name" value="GYF"/>
    <property type="match status" value="1"/>
</dbReference>
<dbReference type="Gene3D" id="3.30.1490.40">
    <property type="match status" value="1"/>
</dbReference>
<keyword evidence="6" id="KW-1185">Reference proteome</keyword>
<dbReference type="Pfam" id="PF25980">
    <property type="entry name" value="NERD_plant"/>
    <property type="match status" value="1"/>
</dbReference>
<dbReference type="Pfam" id="PF02213">
    <property type="entry name" value="GYF"/>
    <property type="match status" value="1"/>
</dbReference>
<dbReference type="InterPro" id="IPR004343">
    <property type="entry name" value="Plus-3_dom"/>
</dbReference>
<name>A0AAN9KDR7_CANGL</name>
<feature type="domain" description="DM2" evidence="4">
    <location>
        <begin position="33"/>
        <end position="116"/>
    </location>
</feature>
<dbReference type="SUPFAM" id="SSF159042">
    <property type="entry name" value="Plus3-like"/>
    <property type="match status" value="1"/>
</dbReference>
<dbReference type="PROSITE" id="PS51360">
    <property type="entry name" value="PLUS3"/>
    <property type="match status" value="1"/>
</dbReference>
<dbReference type="CDD" id="cd10567">
    <property type="entry name" value="SWIB-MDM2_like"/>
    <property type="match status" value="1"/>
</dbReference>
<dbReference type="PROSITE" id="PS51925">
    <property type="entry name" value="SWIB_MDM2"/>
    <property type="match status" value="1"/>
</dbReference>
<dbReference type="InterPro" id="IPR058668">
    <property type="entry name" value="NERD_dom"/>
</dbReference>
<gene>
    <name evidence="5" type="ORF">VNO77_33371</name>
</gene>
<sequence length="654" mass="75318">MDVEVHGGPFWFEESNGKVQTPIRRKRKYRTKKKEYNGWGSTSLIRFLESIGRDTSTKIAQNEVANIIKEYVKQNNLAHPTKKKRIVCDERLHLLFGRKTIGRLKIDDLLESHFAENCEESSDEILFDSDDDENALATCETTKTPSSERKSQVKKQVIQKPRSCFAAIVPSNIKLVYLKRSLVQDLLKDPGTFETKVVGSFIRVRRDPNDYLQKNSHQLLQVTGIKNFEVNGEIHLQASGYIKDIRIQMLSDDNFSEEECEDLHQRVKDGLIKRPMIVDIEQTARVLHEDVTKHWFAREIAILENLIDRANEKGWRKEYPFLIFLDYHFFHYLRRREKLKSPDEQERLLREIPQVIADNEESESTIPDVQDKKIENNLQELWQATCTKTSLVTEAPKVVADDFVCEATKLDFADLVKQESNSPKSILSLSRASEVPLFNMSSVLNGISHDTAAEHKSSGLSDQQQPEQQTDFAYKNGVSKPAESNEAKISQRPADKEIQPSQIQVIELSDDDDDGNEKRSTTTNNDGDEKRTAKNQVTAEQLNSLMWHYRDPQGNVQGPFSLISLKRWSDAGYFSQDFKVWKSGQSLVEDVWRMLCYVAMYQRLWLSKLVNVQAIVKNINMVGSPPSATAFHRRRRYRFNILRPSSGAPLCYRI</sequence>
<dbReference type="Pfam" id="PF02201">
    <property type="entry name" value="SWIB"/>
    <property type="match status" value="1"/>
</dbReference>
<dbReference type="InterPro" id="IPR036128">
    <property type="entry name" value="Plus3-like_sf"/>
</dbReference>
<dbReference type="AlphaFoldDB" id="A0AAN9KDR7"/>
<dbReference type="InterPro" id="IPR003121">
    <property type="entry name" value="SWIB_MDM2_domain"/>
</dbReference>